<dbReference type="Pfam" id="PF01936">
    <property type="entry name" value="NYN"/>
    <property type="match status" value="1"/>
</dbReference>
<dbReference type="AlphaFoldDB" id="A0AAE3VK30"/>
<dbReference type="Gene3D" id="3.30.420.610">
    <property type="entry name" value="LOTUS domain-like"/>
    <property type="match status" value="1"/>
</dbReference>
<dbReference type="Proteomes" id="UP001238163">
    <property type="component" value="Unassembled WGS sequence"/>
</dbReference>
<evidence type="ECO:0000256" key="1">
    <source>
        <dbReference type="SAM" id="MobiDB-lite"/>
    </source>
</evidence>
<dbReference type="Pfam" id="PF12872">
    <property type="entry name" value="OST-HTH"/>
    <property type="match status" value="1"/>
</dbReference>
<feature type="compositionally biased region" description="Low complexity" evidence="1">
    <location>
        <begin position="164"/>
        <end position="207"/>
    </location>
</feature>
<dbReference type="Gene3D" id="3.40.50.1010">
    <property type="entry name" value="5'-nuclease"/>
    <property type="match status" value="1"/>
</dbReference>
<dbReference type="InterPro" id="IPR025605">
    <property type="entry name" value="OST-HTH/LOTUS_dom"/>
</dbReference>
<evidence type="ECO:0000259" key="2">
    <source>
        <dbReference type="PROSITE" id="PS51644"/>
    </source>
</evidence>
<protein>
    <recommendedName>
        <fullName evidence="2">HTH OST-type domain-containing protein</fullName>
    </recommendedName>
</protein>
<evidence type="ECO:0000313" key="3">
    <source>
        <dbReference type="EMBL" id="MDQ0291860.1"/>
    </source>
</evidence>
<organism evidence="3 4">
    <name type="scientific">Oligosphaera ethanolica</name>
    <dbReference type="NCBI Taxonomy" id="760260"/>
    <lineage>
        <taxon>Bacteria</taxon>
        <taxon>Pseudomonadati</taxon>
        <taxon>Lentisphaerota</taxon>
        <taxon>Oligosphaeria</taxon>
        <taxon>Oligosphaerales</taxon>
        <taxon>Oligosphaeraceae</taxon>
        <taxon>Oligosphaera</taxon>
    </lineage>
</organism>
<dbReference type="InterPro" id="IPR021139">
    <property type="entry name" value="NYN"/>
</dbReference>
<dbReference type="CDD" id="cd11297">
    <property type="entry name" value="PIN_LabA-like_N_1"/>
    <property type="match status" value="1"/>
</dbReference>
<dbReference type="RefSeq" id="WP_307265233.1">
    <property type="nucleotide sequence ID" value="NZ_JAUSVL010000001.1"/>
</dbReference>
<dbReference type="PANTHER" id="PTHR35811">
    <property type="entry name" value="SLR1870 PROTEIN"/>
    <property type="match status" value="1"/>
</dbReference>
<dbReference type="EMBL" id="JAUSVL010000001">
    <property type="protein sequence ID" value="MDQ0291860.1"/>
    <property type="molecule type" value="Genomic_DNA"/>
</dbReference>
<dbReference type="CDD" id="cd10146">
    <property type="entry name" value="LabA_like_C"/>
    <property type="match status" value="1"/>
</dbReference>
<feature type="region of interest" description="Disordered" evidence="1">
    <location>
        <begin position="152"/>
        <end position="252"/>
    </location>
</feature>
<gene>
    <name evidence="3" type="ORF">J3R75_003967</name>
</gene>
<name>A0AAE3VK30_9BACT</name>
<feature type="domain" description="HTH OST-type" evidence="2">
    <location>
        <begin position="263"/>
        <end position="340"/>
    </location>
</feature>
<reference evidence="3" key="1">
    <citation type="submission" date="2023-07" db="EMBL/GenBank/DDBJ databases">
        <title>Genomic Encyclopedia of Type Strains, Phase IV (KMG-IV): sequencing the most valuable type-strain genomes for metagenomic binning, comparative biology and taxonomic classification.</title>
        <authorList>
            <person name="Goeker M."/>
        </authorList>
    </citation>
    <scope>NUCLEOTIDE SEQUENCE</scope>
    <source>
        <strain evidence="3">DSM 24202</strain>
    </source>
</reference>
<keyword evidence="4" id="KW-1185">Reference proteome</keyword>
<dbReference type="InterPro" id="IPR041966">
    <property type="entry name" value="LOTUS-like"/>
</dbReference>
<evidence type="ECO:0000313" key="4">
    <source>
        <dbReference type="Proteomes" id="UP001238163"/>
    </source>
</evidence>
<dbReference type="PROSITE" id="PS51644">
    <property type="entry name" value="HTH_OST"/>
    <property type="match status" value="1"/>
</dbReference>
<feature type="compositionally biased region" description="Low complexity" evidence="1">
    <location>
        <begin position="242"/>
        <end position="252"/>
    </location>
</feature>
<sequence>MESHGSQKKIAVLIDAENTALSTLKAVLEVIAGKGHITLQRAYGDWSKDGLKRWRDVLNEMAIESVHHFACTKGKNASDGLMIIDAMDLLYSKEFDAFALVTSDSDFTVLAKRLRASGLWVIGLGEKKTPESFKLACDDFVRTDSLAAAATPAAETAEAKNSNTAKNKTASPAAKTASPAAKTASPAAKTASPAAKTPSPAAKTPSPAASPPSPASPAKTTANAESKNEVIAPPQPPPPASPSQNKSDASKVVSAAAQSGVADVSEIILLLKAAWKERQRDGWIDCCGAAAFVKKAKPDFIPKTYGARKFTDLITSLPDVFEFHKSPGTPAGRFLFRPKE</sequence>
<dbReference type="PANTHER" id="PTHR35811:SF1">
    <property type="entry name" value="HTH OST-TYPE DOMAIN-CONTAINING PROTEIN"/>
    <property type="match status" value="1"/>
</dbReference>
<proteinExistence type="predicted"/>
<comment type="caution">
    <text evidence="3">The sequence shown here is derived from an EMBL/GenBank/DDBJ whole genome shotgun (WGS) entry which is preliminary data.</text>
</comment>
<accession>A0AAE3VK30</accession>
<dbReference type="GO" id="GO:0004540">
    <property type="term" value="F:RNA nuclease activity"/>
    <property type="evidence" value="ECO:0007669"/>
    <property type="project" value="InterPro"/>
</dbReference>